<evidence type="ECO:0000256" key="2">
    <source>
        <dbReference type="PROSITE-ProRule" id="PRU00076"/>
    </source>
</evidence>
<organism evidence="8 9">
    <name type="scientific">Rotaria sordida</name>
    <dbReference type="NCBI Taxonomy" id="392033"/>
    <lineage>
        <taxon>Eukaryota</taxon>
        <taxon>Metazoa</taxon>
        <taxon>Spiralia</taxon>
        <taxon>Gnathifera</taxon>
        <taxon>Rotifera</taxon>
        <taxon>Eurotatoria</taxon>
        <taxon>Bdelloidea</taxon>
        <taxon>Philodinida</taxon>
        <taxon>Philodinidae</taxon>
        <taxon>Rotaria</taxon>
    </lineage>
</organism>
<evidence type="ECO:0000256" key="1">
    <source>
        <dbReference type="ARBA" id="ARBA00023157"/>
    </source>
</evidence>
<dbReference type="CDD" id="cd06263">
    <property type="entry name" value="MAM"/>
    <property type="match status" value="6"/>
</dbReference>
<evidence type="ECO:0000313" key="7">
    <source>
        <dbReference type="EMBL" id="CAF1289713.1"/>
    </source>
</evidence>
<dbReference type="Pfam" id="PF00629">
    <property type="entry name" value="MAM"/>
    <property type="match status" value="7"/>
</dbReference>
<dbReference type="SUPFAM" id="SSF49899">
    <property type="entry name" value="Concanavalin A-like lectins/glucanases"/>
    <property type="match status" value="7"/>
</dbReference>
<feature type="domain" description="MAM" evidence="6">
    <location>
        <begin position="628"/>
        <end position="793"/>
    </location>
</feature>
<feature type="domain" description="MAM" evidence="6">
    <location>
        <begin position="304"/>
        <end position="473"/>
    </location>
</feature>
<dbReference type="GO" id="GO:0016020">
    <property type="term" value="C:membrane"/>
    <property type="evidence" value="ECO:0007669"/>
    <property type="project" value="InterPro"/>
</dbReference>
<evidence type="ECO:0000259" key="6">
    <source>
        <dbReference type="PROSITE" id="PS50060"/>
    </source>
</evidence>
<dbReference type="Proteomes" id="UP000663854">
    <property type="component" value="Unassembled WGS sequence"/>
</dbReference>
<dbReference type="PROSITE" id="PS50060">
    <property type="entry name" value="MAM_2"/>
    <property type="match status" value="7"/>
</dbReference>
<dbReference type="InterPro" id="IPR013320">
    <property type="entry name" value="ConA-like_dom_sf"/>
</dbReference>
<feature type="domain" description="EGF-like" evidence="5">
    <location>
        <begin position="1359"/>
        <end position="1398"/>
    </location>
</feature>
<feature type="domain" description="MAM" evidence="6">
    <location>
        <begin position="814"/>
        <end position="982"/>
    </location>
</feature>
<evidence type="ECO:0000313" key="8">
    <source>
        <dbReference type="EMBL" id="CAF1566341.1"/>
    </source>
</evidence>
<dbReference type="SUPFAM" id="SSF57196">
    <property type="entry name" value="EGF/Laminin"/>
    <property type="match status" value="1"/>
</dbReference>
<feature type="domain" description="MAM" evidence="6">
    <location>
        <begin position="475"/>
        <end position="626"/>
    </location>
</feature>
<evidence type="ECO:0000313" key="9">
    <source>
        <dbReference type="Proteomes" id="UP000663870"/>
    </source>
</evidence>
<dbReference type="SMART" id="SM00192">
    <property type="entry name" value="LDLa"/>
    <property type="match status" value="1"/>
</dbReference>
<protein>
    <recommendedName>
        <fullName evidence="10">MAM and LDL-receptor class A domain-containing protein 1</fullName>
    </recommendedName>
</protein>
<dbReference type="PANTHER" id="PTHR23282:SF101">
    <property type="entry name" value="MAM DOMAIN-CONTAINING PROTEIN"/>
    <property type="match status" value="1"/>
</dbReference>
<dbReference type="InterPro" id="IPR002172">
    <property type="entry name" value="LDrepeatLR_classA_rpt"/>
</dbReference>
<feature type="transmembrane region" description="Helical" evidence="4">
    <location>
        <begin position="1412"/>
        <end position="1433"/>
    </location>
</feature>
<sequence length="1471" mass="163819">MYNYFTCNFDVFLTGEANSSSLNISRIKYDLFGNNLFTIHFITNQRNTFTPIPKVALGAIVNDDYAGGIAVDNTSLTTGCVLENVILVTVTTPNPCVANNQFMCIENGQCIDKEKVCDFRIDCPTPGGSDEAECGTCSFDNNNGTLCGWKDYSLGSVEWQLVAGPFNMGPSSDHTTGQDFYVVASADDSYGFASLRSPPLGPAGIECQLKFWYYIDINDTLDYRSISVYVRQESNNYSSFLFMASINDSTGPQWKQNVVNIGYQKGRFIIEIDGTPEQDKTIAIDDVEFYNCQATIPPELGLPFNCTFEQDWCNFFHDDTADFKWERTNQSTPTIDTGPGFDHTTGSGFYVFIETSYPRKPDDRARLISALQYPSSTHLCLTFWYHMYGADIGALNIFIQSVPNNLSNISSTLVWTKTGTQEDRWHRATQTLYNLNSTDIYGWRIVFEGVVGKGYSGDIALDDIFLSQSACPSSRTCNFQVNLCDFQASPDNSWIRQQATNLSYFINIDHTLSTSLGYFAMATQDNAKLRSQEYTNVGDECLKFWYFINGPDGTTGELNVAKQISSSQVETNLWSNNIYENTWRYGQILINGGNSSFFTLFQAFKSSENVNIGIDDVILTHGSCPPPINCNFESVDICSWTQVKDDDFDWLLQTGATSSSGTGPTVDHTINSTQGYYIYIESSYPARPDDTAQIISEHFIVGQGCFSLWYHMYGVGIGSLVIYTNIKSQPMTEVYRIDGEQGNEWKKINVNISVMLQNQEWVRIIVEGVVGISYQGDIAVDDIVWSPNVTCLTTEITTTPSQPIVSTTYPPNIYDCDFECNCTCNWKHDGTTKFRWTVTKGSTSTSNIGPDGDHTTGSVFGHYIYIETSAPAKFNDTARLISPDLIATNDEQCFRFYYYMYGSDVYRLNIYAQINENLGKALWQKEGNQGNRWLFGRISLRGNIEQTIGQPYQLVVEGIVGKSIQGDISIDDLAVNQGPCPPSNVCDFESSDLCSYVNDLTNTIDWKRYQAGTDSSLPSVDITYNSSHGHFILLKSVDATKSVSGRLVTPSYPDTSGSCIRWYMLLENTATLNIRTYAIGVINPNILYTIRGAQGNQWKLAQTTVSCDSPYQVVFEGILNNTNNKLDSIVIDDVEIKSGVCEQLGSCDFEKGLCGFQNVKADFDWKRTSYNVELFNASIFDHTTNSREGFYLWMDRQQIVQGRKARIESELMLVDIRCISFWYYMNNIVGAQLNVYIRDPRSDTYNLIWSNDQIHGSFWLLQEITVQPNMTVYGTNRFTIVYEAVVGSKTGDLAIDDVSTRSGNCLSTTSYTDPLTTITEMTTTVSTEILATTTDIAQTSASVGILTTAIDITQITTITHADCIQYACYNNGICKPSTTEVGRPICECKPGFNGPQCENKEVSSENSNLGPILGGVFGGLTAISLIVVGYIYFSSKKRAARVANASTKSTDLSRNDSAKNPTYNGTAVIDT</sequence>
<dbReference type="CDD" id="cd00054">
    <property type="entry name" value="EGF_CA"/>
    <property type="match status" value="1"/>
</dbReference>
<evidence type="ECO:0000259" key="5">
    <source>
        <dbReference type="PROSITE" id="PS50026"/>
    </source>
</evidence>
<dbReference type="PROSITE" id="PS01186">
    <property type="entry name" value="EGF_2"/>
    <property type="match status" value="1"/>
</dbReference>
<feature type="domain" description="MAM" evidence="6">
    <location>
        <begin position="135"/>
        <end position="294"/>
    </location>
</feature>
<dbReference type="InterPro" id="IPR000998">
    <property type="entry name" value="MAM_dom"/>
</dbReference>
<evidence type="ECO:0000256" key="3">
    <source>
        <dbReference type="SAM" id="MobiDB-lite"/>
    </source>
</evidence>
<proteinExistence type="predicted"/>
<keyword evidence="4" id="KW-0812">Transmembrane</keyword>
<dbReference type="InterPro" id="IPR000742">
    <property type="entry name" value="EGF"/>
</dbReference>
<feature type="region of interest" description="Disordered" evidence="3">
    <location>
        <begin position="1444"/>
        <end position="1471"/>
    </location>
</feature>
<dbReference type="CDD" id="cd00112">
    <property type="entry name" value="LDLa"/>
    <property type="match status" value="1"/>
</dbReference>
<keyword evidence="1 2" id="KW-1015">Disulfide bond</keyword>
<keyword evidence="9" id="KW-1185">Reference proteome</keyword>
<dbReference type="SUPFAM" id="SSF57424">
    <property type="entry name" value="LDL receptor-like module"/>
    <property type="match status" value="1"/>
</dbReference>
<dbReference type="SMART" id="SM00137">
    <property type="entry name" value="MAM"/>
    <property type="match status" value="7"/>
</dbReference>
<dbReference type="PROSITE" id="PS00022">
    <property type="entry name" value="EGF_1"/>
    <property type="match status" value="1"/>
</dbReference>
<dbReference type="InterPro" id="IPR051560">
    <property type="entry name" value="MAM_domain-containing"/>
</dbReference>
<accession>A0A815Y3T2</accession>
<dbReference type="PANTHER" id="PTHR23282">
    <property type="entry name" value="APICAL ENDOSOMAL GLYCOPROTEIN PRECURSOR"/>
    <property type="match status" value="1"/>
</dbReference>
<dbReference type="EMBL" id="CAJNOL010003535">
    <property type="protein sequence ID" value="CAF1566341.1"/>
    <property type="molecule type" value="Genomic_DNA"/>
</dbReference>
<dbReference type="InterPro" id="IPR036055">
    <property type="entry name" value="LDL_receptor-like_sf"/>
</dbReference>
<feature type="domain" description="MAM" evidence="6">
    <location>
        <begin position="984"/>
        <end position="1143"/>
    </location>
</feature>
<dbReference type="EMBL" id="CAJNOH010002369">
    <property type="protein sequence ID" value="CAF1289713.1"/>
    <property type="molecule type" value="Genomic_DNA"/>
</dbReference>
<keyword evidence="4" id="KW-1133">Transmembrane helix</keyword>
<feature type="domain" description="MAM" evidence="6">
    <location>
        <begin position="1145"/>
        <end position="1307"/>
    </location>
</feature>
<dbReference type="Gene3D" id="2.10.25.10">
    <property type="entry name" value="Laminin"/>
    <property type="match status" value="1"/>
</dbReference>
<comment type="caution">
    <text evidence="8">The sequence shown here is derived from an EMBL/GenBank/DDBJ whole genome shotgun (WGS) entry which is preliminary data.</text>
</comment>
<feature type="disulfide bond" evidence="2">
    <location>
        <begin position="1388"/>
        <end position="1397"/>
    </location>
</feature>
<dbReference type="Gene3D" id="4.10.400.10">
    <property type="entry name" value="Low-density Lipoprotein Receptor"/>
    <property type="match status" value="1"/>
</dbReference>
<comment type="caution">
    <text evidence="2">Lacks conserved residue(s) required for the propagation of feature annotation.</text>
</comment>
<keyword evidence="4" id="KW-0472">Membrane</keyword>
<dbReference type="PROSITE" id="PS50068">
    <property type="entry name" value="LDLRA_2"/>
    <property type="match status" value="1"/>
</dbReference>
<evidence type="ECO:0008006" key="10">
    <source>
        <dbReference type="Google" id="ProtNLM"/>
    </source>
</evidence>
<evidence type="ECO:0000256" key="4">
    <source>
        <dbReference type="SAM" id="Phobius"/>
    </source>
</evidence>
<dbReference type="Gene3D" id="2.60.120.200">
    <property type="match status" value="7"/>
</dbReference>
<keyword evidence="2" id="KW-0245">EGF-like domain</keyword>
<reference evidence="8" key="1">
    <citation type="submission" date="2021-02" db="EMBL/GenBank/DDBJ databases">
        <authorList>
            <person name="Nowell W R."/>
        </authorList>
    </citation>
    <scope>NUCLEOTIDE SEQUENCE</scope>
</reference>
<name>A0A815Y3T2_9BILA</name>
<dbReference type="PROSITE" id="PS50026">
    <property type="entry name" value="EGF_3"/>
    <property type="match status" value="1"/>
</dbReference>
<gene>
    <name evidence="8" type="ORF">JXQ802_LOCUS44797</name>
    <name evidence="7" type="ORF">PYM288_LOCUS29326</name>
</gene>
<dbReference type="Proteomes" id="UP000663870">
    <property type="component" value="Unassembled WGS sequence"/>
</dbReference>